<dbReference type="PANTHER" id="PTHR30273:SF2">
    <property type="entry name" value="PROTEIN FECR"/>
    <property type="match status" value="1"/>
</dbReference>
<feature type="transmembrane region" description="Helical" evidence="1">
    <location>
        <begin position="83"/>
        <end position="103"/>
    </location>
</feature>
<dbReference type="InterPro" id="IPR012373">
    <property type="entry name" value="Ferrdict_sens_TM"/>
</dbReference>
<dbReference type="InterPro" id="IPR006860">
    <property type="entry name" value="FecR"/>
</dbReference>
<evidence type="ECO:0000259" key="3">
    <source>
        <dbReference type="Pfam" id="PF16344"/>
    </source>
</evidence>
<proteinExistence type="predicted"/>
<dbReference type="RefSeq" id="WP_212229408.1">
    <property type="nucleotide sequence ID" value="NZ_JAGUCN010000017.1"/>
</dbReference>
<evidence type="ECO:0000313" key="5">
    <source>
        <dbReference type="Proteomes" id="UP000721861"/>
    </source>
</evidence>
<dbReference type="PANTHER" id="PTHR30273">
    <property type="entry name" value="PERIPLASMIC SIGNAL SENSOR AND SIGMA FACTOR ACTIVATOR FECR-RELATED"/>
    <property type="match status" value="1"/>
</dbReference>
<organism evidence="4 5">
    <name type="scientific">Carboxylicivirga mesophila</name>
    <dbReference type="NCBI Taxonomy" id="1166478"/>
    <lineage>
        <taxon>Bacteria</taxon>
        <taxon>Pseudomonadati</taxon>
        <taxon>Bacteroidota</taxon>
        <taxon>Bacteroidia</taxon>
        <taxon>Marinilabiliales</taxon>
        <taxon>Marinilabiliaceae</taxon>
        <taxon>Carboxylicivirga</taxon>
    </lineage>
</organism>
<keyword evidence="5" id="KW-1185">Reference proteome</keyword>
<keyword evidence="1" id="KW-1133">Transmembrane helix</keyword>
<dbReference type="Pfam" id="PF16344">
    <property type="entry name" value="FecR_C"/>
    <property type="match status" value="1"/>
</dbReference>
<sequence length="383" mass="43775">MRIKKEIDYLIIWKKLHGLASHEELASFQAWLQSSSKNKEYFSKLQRNYDNDSIKITQQDIEQSWQQIDPSVQKRRRSVYKKWLQVAAAVMLPLGLALSVLHFSGRDWHTVETAHQIVPGHPMAVLKLANGEFIELDANDELTIMNDKGIVIGVDSMDVLTYDASSNETAFNTISVPRGGEYQLVLSDGTKVWLNSESSLTYPISFSNHQREVFLTGEAYFDVTTDKEKPFVVKTTTSDVKVYGTQFNVMSYDSDKLVETTLVEGSVAVIIDGMETLIHPGQQAQINKVNNQVFINEVNVELYTAWKDGIFRFEEMSLQQMADKLGRWYDVDFFFANEDVKNKRFTGAVKRETDFGFFINLIEETTKVKVEVNNKAVLVKTLY</sequence>
<feature type="domain" description="Protein FecR C-terminal" evidence="3">
    <location>
        <begin position="311"/>
        <end position="379"/>
    </location>
</feature>
<evidence type="ECO:0000313" key="4">
    <source>
        <dbReference type="EMBL" id="MBS2212646.1"/>
    </source>
</evidence>
<reference evidence="4 5" key="1">
    <citation type="journal article" date="2014" name="Int. J. Syst. Evol. Microbiol.">
        <title>Carboxylicivirga gen. nov. in the family Marinilabiliaceae with two novel species, Carboxylicivirga mesophila sp. nov. and Carboxylicivirga taeanensis sp. nov., and reclassification of Cytophaga fermentans as Saccharicrinis fermentans gen. nov., comb. nov.</title>
        <authorList>
            <person name="Yang S.H."/>
            <person name="Seo H.S."/>
            <person name="Woo J.H."/>
            <person name="Oh H.M."/>
            <person name="Jang H."/>
            <person name="Lee J.H."/>
            <person name="Kim S.J."/>
            <person name="Kwon K.K."/>
        </authorList>
    </citation>
    <scope>NUCLEOTIDE SEQUENCE [LARGE SCALE GENOMIC DNA]</scope>
    <source>
        <strain evidence="4 5">JCM 18290</strain>
    </source>
</reference>
<keyword evidence="1" id="KW-0812">Transmembrane</keyword>
<name>A0ABS5KCC9_9BACT</name>
<keyword evidence="1" id="KW-0472">Membrane</keyword>
<dbReference type="InterPro" id="IPR032508">
    <property type="entry name" value="FecR_C"/>
</dbReference>
<protein>
    <submittedName>
        <fullName evidence="4">FecR family protein</fullName>
    </submittedName>
</protein>
<accession>A0ABS5KCC9</accession>
<dbReference type="Gene3D" id="2.60.120.1440">
    <property type="match status" value="1"/>
</dbReference>
<dbReference type="Gene3D" id="3.55.50.30">
    <property type="match status" value="1"/>
</dbReference>
<evidence type="ECO:0000259" key="2">
    <source>
        <dbReference type="Pfam" id="PF04773"/>
    </source>
</evidence>
<evidence type="ECO:0000256" key="1">
    <source>
        <dbReference type="SAM" id="Phobius"/>
    </source>
</evidence>
<dbReference type="Proteomes" id="UP000721861">
    <property type="component" value="Unassembled WGS sequence"/>
</dbReference>
<dbReference type="PIRSF" id="PIRSF018266">
    <property type="entry name" value="FecR"/>
    <property type="match status" value="1"/>
</dbReference>
<comment type="caution">
    <text evidence="4">The sequence shown here is derived from an EMBL/GenBank/DDBJ whole genome shotgun (WGS) entry which is preliminary data.</text>
</comment>
<feature type="domain" description="FecR protein" evidence="2">
    <location>
        <begin position="173"/>
        <end position="267"/>
    </location>
</feature>
<dbReference type="Pfam" id="PF04773">
    <property type="entry name" value="FecR"/>
    <property type="match status" value="1"/>
</dbReference>
<dbReference type="EMBL" id="JAGUCN010000017">
    <property type="protein sequence ID" value="MBS2212646.1"/>
    <property type="molecule type" value="Genomic_DNA"/>
</dbReference>
<gene>
    <name evidence="4" type="ORF">KEM09_14605</name>
</gene>